<gene>
    <name evidence="1" type="primary">BnaC03g60680D</name>
    <name evidence="1" type="ORF">GSBRNA2T00067932001</name>
</gene>
<dbReference type="Gramene" id="CDY39458">
    <property type="protein sequence ID" value="CDY39458"/>
    <property type="gene ID" value="GSBRNA2T00067932001"/>
</dbReference>
<keyword evidence="2" id="KW-1185">Reference proteome</keyword>
<sequence>MLRPSPPHSFEQTIKENASLSLSSPTTLSLFSDALSLSSLSSPSRALSLFLYVKV</sequence>
<evidence type="ECO:0000313" key="1">
    <source>
        <dbReference type="EMBL" id="CDY39458.1"/>
    </source>
</evidence>
<reference evidence="1 2" key="1">
    <citation type="journal article" date="2014" name="Science">
        <title>Plant genetics. Early allopolyploid evolution in the post-Neolithic Brassica napus oilseed genome.</title>
        <authorList>
            <person name="Chalhoub B."/>
            <person name="Denoeud F."/>
            <person name="Liu S."/>
            <person name="Parkin I.A."/>
            <person name="Tang H."/>
            <person name="Wang X."/>
            <person name="Chiquet J."/>
            <person name="Belcram H."/>
            <person name="Tong C."/>
            <person name="Samans B."/>
            <person name="Correa M."/>
            <person name="Da Silva C."/>
            <person name="Just J."/>
            <person name="Falentin C."/>
            <person name="Koh C.S."/>
            <person name="Le Clainche I."/>
            <person name="Bernard M."/>
            <person name="Bento P."/>
            <person name="Noel B."/>
            <person name="Labadie K."/>
            <person name="Alberti A."/>
            <person name="Charles M."/>
            <person name="Arnaud D."/>
            <person name="Guo H."/>
            <person name="Daviaud C."/>
            <person name="Alamery S."/>
            <person name="Jabbari K."/>
            <person name="Zhao M."/>
            <person name="Edger P.P."/>
            <person name="Chelaifa H."/>
            <person name="Tack D."/>
            <person name="Lassalle G."/>
            <person name="Mestiri I."/>
            <person name="Schnel N."/>
            <person name="Le Paslier M.C."/>
            <person name="Fan G."/>
            <person name="Renault V."/>
            <person name="Bayer P.E."/>
            <person name="Golicz A.A."/>
            <person name="Manoli S."/>
            <person name="Lee T.H."/>
            <person name="Thi V.H."/>
            <person name="Chalabi S."/>
            <person name="Hu Q."/>
            <person name="Fan C."/>
            <person name="Tollenaere R."/>
            <person name="Lu Y."/>
            <person name="Battail C."/>
            <person name="Shen J."/>
            <person name="Sidebottom C.H."/>
            <person name="Wang X."/>
            <person name="Canaguier A."/>
            <person name="Chauveau A."/>
            <person name="Berard A."/>
            <person name="Deniot G."/>
            <person name="Guan M."/>
            <person name="Liu Z."/>
            <person name="Sun F."/>
            <person name="Lim Y.P."/>
            <person name="Lyons E."/>
            <person name="Town C.D."/>
            <person name="Bancroft I."/>
            <person name="Wang X."/>
            <person name="Meng J."/>
            <person name="Ma J."/>
            <person name="Pires J.C."/>
            <person name="King G.J."/>
            <person name="Brunel D."/>
            <person name="Delourme R."/>
            <person name="Renard M."/>
            <person name="Aury J.M."/>
            <person name="Adams K.L."/>
            <person name="Batley J."/>
            <person name="Snowdon R.J."/>
            <person name="Tost J."/>
            <person name="Edwards D."/>
            <person name="Zhou Y."/>
            <person name="Hua W."/>
            <person name="Sharpe A.G."/>
            <person name="Paterson A.H."/>
            <person name="Guan C."/>
            <person name="Wincker P."/>
        </authorList>
    </citation>
    <scope>NUCLEOTIDE SEQUENCE [LARGE SCALE GENOMIC DNA]</scope>
    <source>
        <strain evidence="2">cv. Darmor-bzh</strain>
    </source>
</reference>
<name>A0A078HRS1_BRANA</name>
<protein>
    <submittedName>
        <fullName evidence="1">BnaC03g60680D protein</fullName>
    </submittedName>
</protein>
<evidence type="ECO:0000313" key="2">
    <source>
        <dbReference type="Proteomes" id="UP000028999"/>
    </source>
</evidence>
<dbReference type="PaxDb" id="3708-A0A078HRS1"/>
<dbReference type="Proteomes" id="UP000028999">
    <property type="component" value="Unassembled WGS sequence"/>
</dbReference>
<proteinExistence type="predicted"/>
<organism evidence="1 2">
    <name type="scientific">Brassica napus</name>
    <name type="common">Rape</name>
    <dbReference type="NCBI Taxonomy" id="3708"/>
    <lineage>
        <taxon>Eukaryota</taxon>
        <taxon>Viridiplantae</taxon>
        <taxon>Streptophyta</taxon>
        <taxon>Embryophyta</taxon>
        <taxon>Tracheophyta</taxon>
        <taxon>Spermatophyta</taxon>
        <taxon>Magnoliopsida</taxon>
        <taxon>eudicotyledons</taxon>
        <taxon>Gunneridae</taxon>
        <taxon>Pentapetalae</taxon>
        <taxon>rosids</taxon>
        <taxon>malvids</taxon>
        <taxon>Brassicales</taxon>
        <taxon>Brassicaceae</taxon>
        <taxon>Brassiceae</taxon>
        <taxon>Brassica</taxon>
    </lineage>
</organism>
<dbReference type="EMBL" id="LK032448">
    <property type="protein sequence ID" value="CDY39458.1"/>
    <property type="molecule type" value="Genomic_DNA"/>
</dbReference>
<accession>A0A078HRS1</accession>
<dbReference type="AlphaFoldDB" id="A0A078HRS1"/>